<organism evidence="12 13">
    <name type="scientific">Blepharisma stoltei</name>
    <dbReference type="NCBI Taxonomy" id="1481888"/>
    <lineage>
        <taxon>Eukaryota</taxon>
        <taxon>Sar</taxon>
        <taxon>Alveolata</taxon>
        <taxon>Ciliophora</taxon>
        <taxon>Postciliodesmatophora</taxon>
        <taxon>Heterotrichea</taxon>
        <taxon>Heterotrichida</taxon>
        <taxon>Blepharismidae</taxon>
        <taxon>Blepharisma</taxon>
    </lineage>
</organism>
<dbReference type="PANTHER" id="PTHR23048:SF0">
    <property type="entry name" value="CALMODULIN LIKE 3"/>
    <property type="match status" value="1"/>
</dbReference>
<comment type="caution">
    <text evidence="12">The sequence shown here is derived from an EMBL/GenBank/DDBJ whole genome shotgun (WGS) entry which is preliminary data.</text>
</comment>
<name>A0AAU9IW05_9CILI</name>
<sequence length="149" mass="17034">MVDRLTVEQIAEIKETFSLFDKNGAGTISLDEMAIIIRSLGQTPTEAEIENMKREADPNSTGRIDYPEFLAIFAKYQRDPISEQEILGAFEELDERKKGMISLKRLKHLMSTCGENLTDEEIQKMVRLANPDGEGNINYRDFIRVMMSK</sequence>
<dbReference type="AlphaFoldDB" id="A0AAU9IW05"/>
<keyword evidence="13" id="KW-1185">Reference proteome</keyword>
<keyword evidence="8" id="KW-0007">Acetylation</keyword>
<dbReference type="InterPro" id="IPR011992">
    <property type="entry name" value="EF-hand-dom_pair"/>
</dbReference>
<evidence type="ECO:0000256" key="9">
    <source>
        <dbReference type="ARBA" id="ARBA00023212"/>
    </source>
</evidence>
<dbReference type="Gene3D" id="1.10.238.10">
    <property type="entry name" value="EF-hand"/>
    <property type="match status" value="1"/>
</dbReference>
<evidence type="ECO:0000256" key="6">
    <source>
        <dbReference type="ARBA" id="ARBA00022737"/>
    </source>
</evidence>
<dbReference type="InterPro" id="IPR018247">
    <property type="entry name" value="EF_Hand_1_Ca_BS"/>
</dbReference>
<comment type="subcellular location">
    <subcellularLocation>
        <location evidence="1">Cytoplasm</location>
        <location evidence="1">Cytoskeleton</location>
    </subcellularLocation>
</comment>
<evidence type="ECO:0000256" key="4">
    <source>
        <dbReference type="ARBA" id="ARBA00022490"/>
    </source>
</evidence>
<keyword evidence="5" id="KW-0479">Metal-binding</keyword>
<dbReference type="CDD" id="cd00051">
    <property type="entry name" value="EFh"/>
    <property type="match status" value="1"/>
</dbReference>
<dbReference type="FunFam" id="1.10.238.10:FF:000178">
    <property type="entry name" value="Calmodulin-2 A"/>
    <property type="match status" value="1"/>
</dbReference>
<dbReference type="PROSITE" id="PS50222">
    <property type="entry name" value="EF_HAND_2"/>
    <property type="match status" value="4"/>
</dbReference>
<keyword evidence="4" id="KW-0963">Cytoplasm</keyword>
<dbReference type="Proteomes" id="UP001162131">
    <property type="component" value="Unassembled WGS sequence"/>
</dbReference>
<keyword evidence="9" id="KW-0206">Cytoskeleton</keyword>
<reference evidence="12" key="1">
    <citation type="submission" date="2021-09" db="EMBL/GenBank/DDBJ databases">
        <authorList>
            <consortium name="AG Swart"/>
            <person name="Singh M."/>
            <person name="Singh A."/>
            <person name="Seah K."/>
            <person name="Emmerich C."/>
        </authorList>
    </citation>
    <scope>NUCLEOTIDE SEQUENCE</scope>
    <source>
        <strain evidence="12">ATCC30299</strain>
    </source>
</reference>
<evidence type="ECO:0000259" key="11">
    <source>
        <dbReference type="PROSITE" id="PS50222"/>
    </source>
</evidence>
<evidence type="ECO:0000256" key="5">
    <source>
        <dbReference type="ARBA" id="ARBA00022723"/>
    </source>
</evidence>
<dbReference type="InterPro" id="IPR002048">
    <property type="entry name" value="EF_hand_dom"/>
</dbReference>
<proteinExistence type="inferred from homology"/>
<feature type="domain" description="EF-hand" evidence="11">
    <location>
        <begin position="117"/>
        <end position="149"/>
    </location>
</feature>
<dbReference type="InterPro" id="IPR050230">
    <property type="entry name" value="CALM/Myosin/TropC-like"/>
</dbReference>
<dbReference type="EMBL" id="CAJZBQ010000021">
    <property type="protein sequence ID" value="CAG9318709.1"/>
    <property type="molecule type" value="Genomic_DNA"/>
</dbReference>
<keyword evidence="6" id="KW-0677">Repeat</keyword>
<comment type="function">
    <text evidence="10">Plays a fundamental role in microtubule organizing center structure and function. Component of the infraciliary lattice (ICL) and the ciliary basal bodies.</text>
</comment>
<accession>A0AAU9IW05</accession>
<protein>
    <recommendedName>
        <fullName evidence="3">Calmodulin</fullName>
    </recommendedName>
</protein>
<dbReference type="PROSITE" id="PS00018">
    <property type="entry name" value="EF_HAND_1"/>
    <property type="match status" value="1"/>
</dbReference>
<evidence type="ECO:0000256" key="10">
    <source>
        <dbReference type="ARBA" id="ARBA00025692"/>
    </source>
</evidence>
<comment type="similarity">
    <text evidence="2">Belongs to the centrin family.</text>
</comment>
<evidence type="ECO:0000313" key="12">
    <source>
        <dbReference type="EMBL" id="CAG9318709.1"/>
    </source>
</evidence>
<evidence type="ECO:0000256" key="7">
    <source>
        <dbReference type="ARBA" id="ARBA00022837"/>
    </source>
</evidence>
<dbReference type="PANTHER" id="PTHR23048">
    <property type="entry name" value="MYOSIN LIGHT CHAIN 1, 3"/>
    <property type="match status" value="1"/>
</dbReference>
<keyword evidence="7" id="KW-0106">Calcium</keyword>
<dbReference type="SUPFAM" id="SSF47473">
    <property type="entry name" value="EF-hand"/>
    <property type="match status" value="1"/>
</dbReference>
<evidence type="ECO:0000256" key="1">
    <source>
        <dbReference type="ARBA" id="ARBA00004245"/>
    </source>
</evidence>
<dbReference type="Pfam" id="PF13499">
    <property type="entry name" value="EF-hand_7"/>
    <property type="match status" value="2"/>
</dbReference>
<feature type="domain" description="EF-hand" evidence="11">
    <location>
        <begin position="44"/>
        <end position="79"/>
    </location>
</feature>
<evidence type="ECO:0000256" key="2">
    <source>
        <dbReference type="ARBA" id="ARBA00005253"/>
    </source>
</evidence>
<dbReference type="GO" id="GO:0005509">
    <property type="term" value="F:calcium ion binding"/>
    <property type="evidence" value="ECO:0007669"/>
    <property type="project" value="InterPro"/>
</dbReference>
<dbReference type="SMART" id="SM00054">
    <property type="entry name" value="EFh"/>
    <property type="match status" value="4"/>
</dbReference>
<dbReference type="GO" id="GO:0016460">
    <property type="term" value="C:myosin II complex"/>
    <property type="evidence" value="ECO:0007669"/>
    <property type="project" value="TreeGrafter"/>
</dbReference>
<feature type="domain" description="EF-hand" evidence="11">
    <location>
        <begin position="81"/>
        <end position="116"/>
    </location>
</feature>
<gene>
    <name evidence="12" type="ORF">BSTOLATCC_MIC22079</name>
</gene>
<evidence type="ECO:0000256" key="3">
    <source>
        <dbReference type="ARBA" id="ARBA00020786"/>
    </source>
</evidence>
<feature type="domain" description="EF-hand" evidence="11">
    <location>
        <begin position="8"/>
        <end position="43"/>
    </location>
</feature>
<evidence type="ECO:0000256" key="8">
    <source>
        <dbReference type="ARBA" id="ARBA00022990"/>
    </source>
</evidence>
<evidence type="ECO:0000313" key="13">
    <source>
        <dbReference type="Proteomes" id="UP001162131"/>
    </source>
</evidence>